<gene>
    <name evidence="1" type="ORF">LTS18_012578</name>
</gene>
<keyword evidence="2" id="KW-1185">Reference proteome</keyword>
<dbReference type="EMBL" id="JAWDJW010010121">
    <property type="protein sequence ID" value="KAK3050373.1"/>
    <property type="molecule type" value="Genomic_DNA"/>
</dbReference>
<feature type="non-terminal residue" evidence="1">
    <location>
        <position position="396"/>
    </location>
</feature>
<sequence length="396" mass="45161">MSQAEDKPGFLDALVNILESEQDAGVRMSTVVYLKNRIAKGWSPEADLTQAKSITDEEKVAFRHRLVPILAASTPQIRAQLIPTLQKILSYDFPQRWPDFLDVTIQLLQANDANSVFAGVQCLLAICRVYRFKAGENRGDFDKVVAVCFPLLLSVGNNVVIETSLEAGEILRTVMKAYKHAIYFELPPHLREEQIMVGWCTLFLNTVAKDPPPSALPEDVDEREQNHWWKSKKWAYANLNRLFVRYGNPSTLTKGNGEDYTEVAKSFIGNFAPEILKIYLQQIEKWVAKTVWLSRGCLSYTLAFLDECVKPKSMWNHLKPHMENLISHLLFPVLCQSDEDIELFESDPREYLHGKLNFYEEVSAPDVAAMNFLVTLTKSRRKQTFTVLNFVNGIVN</sequence>
<proteinExistence type="predicted"/>
<protein>
    <submittedName>
        <fullName evidence="1">Uncharacterized protein</fullName>
    </submittedName>
</protein>
<name>A0ACC3CX49_9PEZI</name>
<dbReference type="Proteomes" id="UP001186974">
    <property type="component" value="Unassembled WGS sequence"/>
</dbReference>
<organism evidence="1 2">
    <name type="scientific">Coniosporium uncinatum</name>
    <dbReference type="NCBI Taxonomy" id="93489"/>
    <lineage>
        <taxon>Eukaryota</taxon>
        <taxon>Fungi</taxon>
        <taxon>Dikarya</taxon>
        <taxon>Ascomycota</taxon>
        <taxon>Pezizomycotina</taxon>
        <taxon>Dothideomycetes</taxon>
        <taxon>Dothideomycetes incertae sedis</taxon>
        <taxon>Coniosporium</taxon>
    </lineage>
</organism>
<accession>A0ACC3CX49</accession>
<comment type="caution">
    <text evidence="1">The sequence shown here is derived from an EMBL/GenBank/DDBJ whole genome shotgun (WGS) entry which is preliminary data.</text>
</comment>
<evidence type="ECO:0000313" key="2">
    <source>
        <dbReference type="Proteomes" id="UP001186974"/>
    </source>
</evidence>
<evidence type="ECO:0000313" key="1">
    <source>
        <dbReference type="EMBL" id="KAK3050373.1"/>
    </source>
</evidence>
<reference evidence="1" key="1">
    <citation type="submission" date="2024-09" db="EMBL/GenBank/DDBJ databases">
        <title>Black Yeasts Isolated from many extreme environments.</title>
        <authorList>
            <person name="Coleine C."/>
            <person name="Stajich J.E."/>
            <person name="Selbmann L."/>
        </authorList>
    </citation>
    <scope>NUCLEOTIDE SEQUENCE</scope>
    <source>
        <strain evidence="1">CCFEE 5737</strain>
    </source>
</reference>